<comment type="caution">
    <text evidence="4">The sequence shown here is derived from an EMBL/GenBank/DDBJ whole genome shotgun (WGS) entry which is preliminary data.</text>
</comment>
<dbReference type="EMBL" id="JBEAFC010000008">
    <property type="protein sequence ID" value="KAL1545064.1"/>
    <property type="molecule type" value="Genomic_DNA"/>
</dbReference>
<dbReference type="InterPro" id="IPR059002">
    <property type="entry name" value="IBH1_N"/>
</dbReference>
<dbReference type="InterPro" id="IPR045239">
    <property type="entry name" value="bHLH95_bHLH"/>
</dbReference>
<evidence type="ECO:0000256" key="1">
    <source>
        <dbReference type="ARBA" id="ARBA00023015"/>
    </source>
</evidence>
<dbReference type="CDD" id="cd11393">
    <property type="entry name" value="bHLH_AtbHLH_like"/>
    <property type="match status" value="1"/>
</dbReference>
<organism evidence="4 5">
    <name type="scientific">Salvia divinorum</name>
    <name type="common">Maria pastora</name>
    <name type="synonym">Diviner's sage</name>
    <dbReference type="NCBI Taxonomy" id="28513"/>
    <lineage>
        <taxon>Eukaryota</taxon>
        <taxon>Viridiplantae</taxon>
        <taxon>Streptophyta</taxon>
        <taxon>Embryophyta</taxon>
        <taxon>Tracheophyta</taxon>
        <taxon>Spermatophyta</taxon>
        <taxon>Magnoliopsida</taxon>
        <taxon>eudicotyledons</taxon>
        <taxon>Gunneridae</taxon>
        <taxon>Pentapetalae</taxon>
        <taxon>asterids</taxon>
        <taxon>lamiids</taxon>
        <taxon>Lamiales</taxon>
        <taxon>Lamiaceae</taxon>
        <taxon>Nepetoideae</taxon>
        <taxon>Mentheae</taxon>
        <taxon>Salviinae</taxon>
        <taxon>Salvia</taxon>
        <taxon>Salvia subgen. Calosphace</taxon>
    </lineage>
</organism>
<proteinExistence type="predicted"/>
<reference evidence="4 5" key="1">
    <citation type="submission" date="2024-06" db="EMBL/GenBank/DDBJ databases">
        <title>A chromosome level genome sequence of Diviner's sage (Salvia divinorum).</title>
        <authorList>
            <person name="Ford S.A."/>
            <person name="Ro D.-K."/>
            <person name="Ness R.W."/>
            <person name="Phillips M.A."/>
        </authorList>
    </citation>
    <scope>NUCLEOTIDE SEQUENCE [LARGE SCALE GENOMIC DNA]</scope>
    <source>
        <strain evidence="4">SAF-2024a</strain>
        <tissue evidence="4">Leaf</tissue>
    </source>
</reference>
<dbReference type="PANTHER" id="PTHR33124:SF40">
    <property type="entry name" value="TRANSCRIPTION FACTOR IBH1"/>
    <property type="match status" value="1"/>
</dbReference>
<sequence length="148" mass="16996">MTMNILPPNSSAIKTRFAVKFIQAMKRLSKRRGMGDRYKRYRATRAAACVSMASAVGPEWAWSRAVLRKIKRRRLLRQFRVSRKRRLIERTTNPRQNLGFGQEEDLRGLVPGGKGMDYCSLLSETAHYITCLQAQVQVMADILHRSSP</sequence>
<keyword evidence="2" id="KW-0804">Transcription</keyword>
<gene>
    <name evidence="4" type="primary">IBH1</name>
    <name evidence="4" type="ORF">AAHA92_21836</name>
</gene>
<name>A0ABD1GPJ6_SALDI</name>
<keyword evidence="1" id="KW-0805">Transcription regulation</keyword>
<protein>
    <submittedName>
        <fullName evidence="4">Transcription factor</fullName>
    </submittedName>
</protein>
<evidence type="ECO:0000313" key="4">
    <source>
        <dbReference type="EMBL" id="KAL1545064.1"/>
    </source>
</evidence>
<keyword evidence="5" id="KW-1185">Reference proteome</keyword>
<evidence type="ECO:0000313" key="5">
    <source>
        <dbReference type="Proteomes" id="UP001567538"/>
    </source>
</evidence>
<dbReference type="Pfam" id="PF26576">
    <property type="entry name" value="IBH1_N"/>
    <property type="match status" value="1"/>
</dbReference>
<feature type="domain" description="IBH1-like N-terminal" evidence="3">
    <location>
        <begin position="11"/>
        <end position="73"/>
    </location>
</feature>
<dbReference type="Proteomes" id="UP001567538">
    <property type="component" value="Unassembled WGS sequence"/>
</dbReference>
<dbReference type="PANTHER" id="PTHR33124">
    <property type="entry name" value="TRANSCRIPTION FACTOR IBH1-LIKE 1"/>
    <property type="match status" value="1"/>
</dbReference>
<evidence type="ECO:0000259" key="3">
    <source>
        <dbReference type="Pfam" id="PF26576"/>
    </source>
</evidence>
<dbReference type="AlphaFoldDB" id="A0ABD1GPJ6"/>
<evidence type="ECO:0000256" key="2">
    <source>
        <dbReference type="ARBA" id="ARBA00023163"/>
    </source>
</evidence>
<accession>A0ABD1GPJ6</accession>
<dbReference type="InterPro" id="IPR044660">
    <property type="entry name" value="IBH1-like"/>
</dbReference>